<dbReference type="EMBL" id="AVOT02010847">
    <property type="protein sequence ID" value="MBW0490973.1"/>
    <property type="molecule type" value="Genomic_DNA"/>
</dbReference>
<reference evidence="6" key="1">
    <citation type="submission" date="2021-03" db="EMBL/GenBank/DDBJ databases">
        <title>Draft genome sequence of rust myrtle Austropuccinia psidii MF-1, a brazilian biotype.</title>
        <authorList>
            <person name="Quecine M.C."/>
            <person name="Pachon D.M.R."/>
            <person name="Bonatelli M.L."/>
            <person name="Correr F.H."/>
            <person name="Franceschini L.M."/>
            <person name="Leite T.F."/>
            <person name="Margarido G.R.A."/>
            <person name="Almeida C.A."/>
            <person name="Ferrarezi J.A."/>
            <person name="Labate C.A."/>
        </authorList>
    </citation>
    <scope>NUCLEOTIDE SEQUENCE</scope>
    <source>
        <strain evidence="6">MF-1</strain>
    </source>
</reference>
<feature type="transmembrane region" description="Helical" evidence="5">
    <location>
        <begin position="199"/>
        <end position="219"/>
    </location>
</feature>
<sequence>MAEDVPSSPGPSTGSAAPSPAKLRAEARKQRILSHGNVRLAKITGAMKNRYVSISEVDGAQASNQDSSAPEPPDVDISQLDSEKPPAQSVVQPISLNSGQSISGNSIAKQSASFVNQDEYLNYVNRGRGMQENPPPTSPFPDPMLQMIKAMGLEIPTGGLLSESMLDNQANANPMLQQTFSDMNGGAQQPTGKTWNDQIFSILNLLIVGGLVLSAMFWWSPMSAYWSQFQSLSPRKDEEIDLNAEWAALHPPGSSPAVRQALGPAPIFWMFVTIELALQATRWIFNTRPASPGLLGTLAYSLPRPYSTFAATGMRYYAILSSLIDDLSVLVFGVGCAVVWLEWQNSSDKSFQALVFPA</sequence>
<keyword evidence="3 5" id="KW-0472">Membrane</keyword>
<dbReference type="OrthoDB" id="5393181at2759"/>
<feature type="compositionally biased region" description="Low complexity" evidence="4">
    <location>
        <begin position="1"/>
        <end position="21"/>
    </location>
</feature>
<dbReference type="InterPro" id="IPR028143">
    <property type="entry name" value="Get2/sif1"/>
</dbReference>
<feature type="transmembrane region" description="Helical" evidence="5">
    <location>
        <begin position="267"/>
        <end position="285"/>
    </location>
</feature>
<feature type="region of interest" description="Disordered" evidence="4">
    <location>
        <begin position="59"/>
        <end position="89"/>
    </location>
</feature>
<dbReference type="AlphaFoldDB" id="A0A9Q3H3X2"/>
<keyword evidence="7" id="KW-1185">Reference proteome</keyword>
<evidence type="ECO:0000256" key="5">
    <source>
        <dbReference type="SAM" id="Phobius"/>
    </source>
</evidence>
<organism evidence="6 7">
    <name type="scientific">Austropuccinia psidii MF-1</name>
    <dbReference type="NCBI Taxonomy" id="1389203"/>
    <lineage>
        <taxon>Eukaryota</taxon>
        <taxon>Fungi</taxon>
        <taxon>Dikarya</taxon>
        <taxon>Basidiomycota</taxon>
        <taxon>Pucciniomycotina</taxon>
        <taxon>Pucciniomycetes</taxon>
        <taxon>Pucciniales</taxon>
        <taxon>Sphaerophragmiaceae</taxon>
        <taxon>Austropuccinia</taxon>
    </lineage>
</organism>
<evidence type="ECO:0000313" key="7">
    <source>
        <dbReference type="Proteomes" id="UP000765509"/>
    </source>
</evidence>
<gene>
    <name evidence="6" type="ORF">O181_030688</name>
</gene>
<accession>A0A9Q3H3X2</accession>
<evidence type="ECO:0000256" key="1">
    <source>
        <dbReference type="ARBA" id="ARBA00022692"/>
    </source>
</evidence>
<name>A0A9Q3H3X2_9BASI</name>
<dbReference type="PANTHER" id="PTHR28263:SF1">
    <property type="entry name" value="GOLGI TO ER TRAFFIC PROTEIN 2"/>
    <property type="match status" value="1"/>
</dbReference>
<keyword evidence="2 5" id="KW-1133">Transmembrane helix</keyword>
<evidence type="ECO:0000313" key="6">
    <source>
        <dbReference type="EMBL" id="MBW0490973.1"/>
    </source>
</evidence>
<comment type="caution">
    <text evidence="6">The sequence shown here is derived from an EMBL/GenBank/DDBJ whole genome shotgun (WGS) entry which is preliminary data.</text>
</comment>
<evidence type="ECO:0000256" key="4">
    <source>
        <dbReference type="SAM" id="MobiDB-lite"/>
    </source>
</evidence>
<dbReference type="Pfam" id="PF08690">
    <property type="entry name" value="GET2"/>
    <property type="match status" value="1"/>
</dbReference>
<dbReference type="GO" id="GO:0006890">
    <property type="term" value="P:retrograde vesicle-mediated transport, Golgi to endoplasmic reticulum"/>
    <property type="evidence" value="ECO:0007669"/>
    <property type="project" value="TreeGrafter"/>
</dbReference>
<feature type="transmembrane region" description="Helical" evidence="5">
    <location>
        <begin position="316"/>
        <end position="341"/>
    </location>
</feature>
<evidence type="ECO:0000256" key="3">
    <source>
        <dbReference type="ARBA" id="ARBA00023136"/>
    </source>
</evidence>
<protein>
    <submittedName>
        <fullName evidence="6">Uncharacterized protein</fullName>
    </submittedName>
</protein>
<keyword evidence="1 5" id="KW-0812">Transmembrane</keyword>
<dbReference type="Proteomes" id="UP000765509">
    <property type="component" value="Unassembled WGS sequence"/>
</dbReference>
<dbReference type="PANTHER" id="PTHR28263">
    <property type="entry name" value="GOLGI TO ER TRAFFIC PROTEIN 2"/>
    <property type="match status" value="1"/>
</dbReference>
<evidence type="ECO:0000256" key="2">
    <source>
        <dbReference type="ARBA" id="ARBA00022989"/>
    </source>
</evidence>
<feature type="region of interest" description="Disordered" evidence="4">
    <location>
        <begin position="1"/>
        <end position="36"/>
    </location>
</feature>
<proteinExistence type="predicted"/>